<reference evidence="2 3" key="1">
    <citation type="submission" date="2015-12" db="EMBL/GenBank/DDBJ databases">
        <title>The genome of Folsomia candida.</title>
        <authorList>
            <person name="Faddeeva A."/>
            <person name="Derks M.F."/>
            <person name="Anvar Y."/>
            <person name="Smit S."/>
            <person name="Van Straalen N."/>
            <person name="Roelofs D."/>
        </authorList>
    </citation>
    <scope>NUCLEOTIDE SEQUENCE [LARGE SCALE GENOMIC DNA]</scope>
    <source>
        <strain evidence="2 3">VU population</strain>
        <tissue evidence="2">Whole body</tissue>
    </source>
</reference>
<evidence type="ECO:0000256" key="1">
    <source>
        <dbReference type="SAM" id="Phobius"/>
    </source>
</evidence>
<dbReference type="EMBL" id="LNIX01000012">
    <property type="protein sequence ID" value="OXA48062.1"/>
    <property type="molecule type" value="Genomic_DNA"/>
</dbReference>
<organism evidence="2 3">
    <name type="scientific">Folsomia candida</name>
    <name type="common">Springtail</name>
    <dbReference type="NCBI Taxonomy" id="158441"/>
    <lineage>
        <taxon>Eukaryota</taxon>
        <taxon>Metazoa</taxon>
        <taxon>Ecdysozoa</taxon>
        <taxon>Arthropoda</taxon>
        <taxon>Hexapoda</taxon>
        <taxon>Collembola</taxon>
        <taxon>Entomobryomorpha</taxon>
        <taxon>Isotomoidea</taxon>
        <taxon>Isotomidae</taxon>
        <taxon>Proisotominae</taxon>
        <taxon>Folsomia</taxon>
    </lineage>
</organism>
<keyword evidence="1" id="KW-0812">Transmembrane</keyword>
<gene>
    <name evidence="2" type="ORF">Fcan01_16856</name>
</gene>
<feature type="transmembrane region" description="Helical" evidence="1">
    <location>
        <begin position="267"/>
        <end position="287"/>
    </location>
</feature>
<feature type="transmembrane region" description="Helical" evidence="1">
    <location>
        <begin position="293"/>
        <end position="316"/>
    </location>
</feature>
<feature type="transmembrane region" description="Helical" evidence="1">
    <location>
        <begin position="93"/>
        <end position="113"/>
    </location>
</feature>
<accession>A0A226DRB9</accession>
<evidence type="ECO:0000313" key="3">
    <source>
        <dbReference type="Proteomes" id="UP000198287"/>
    </source>
</evidence>
<name>A0A226DRB9_FOLCA</name>
<dbReference type="Proteomes" id="UP000198287">
    <property type="component" value="Unassembled WGS sequence"/>
</dbReference>
<feature type="transmembrane region" description="Helical" evidence="1">
    <location>
        <begin position="176"/>
        <end position="205"/>
    </location>
</feature>
<evidence type="ECO:0000313" key="2">
    <source>
        <dbReference type="EMBL" id="OXA48062.1"/>
    </source>
</evidence>
<keyword evidence="3" id="KW-1185">Reference proteome</keyword>
<keyword evidence="1" id="KW-0472">Membrane</keyword>
<dbReference type="AlphaFoldDB" id="A0A226DRB9"/>
<protein>
    <submittedName>
        <fullName evidence="2">Uncharacterized protein</fullName>
    </submittedName>
</protein>
<keyword evidence="1" id="KW-1133">Transmembrane helix</keyword>
<proteinExistence type="predicted"/>
<feature type="transmembrane region" description="Helical" evidence="1">
    <location>
        <begin position="53"/>
        <end position="73"/>
    </location>
</feature>
<feature type="transmembrane region" description="Helical" evidence="1">
    <location>
        <begin position="144"/>
        <end position="170"/>
    </location>
</feature>
<sequence length="344" mass="38472">MNHLKIRLSQLAPTLTAYNALQRFAIFSEFLYPQYFEWDIPSWKPRPTLKIKLIPWFIMSILLSSLNIFYLFIVLREILAYEKDPDINIQSGILLMLNICVYSLDMVIIAIALGKVNELCFVLGNLQGLQKIVRKHGLKPEPKLIGVLLHTLIPSPLPACLVLCSIPILLPNTDSTIILIFFVTLHGSILIDSFIINGANIVLLLHSYLRVITKNPETFEGTKFNNSNLGNLSRILVQKIASFPENFMTYRHLQVMITVINQVGYEALPVATFVTLLCCISTGYIVVDLTGKVPFPITIFAGCALILFIGLIHFLMPLLAEVTAKSNPGNLDRAVCPGYEGSKD</sequence>
<comment type="caution">
    <text evidence="2">The sequence shown here is derived from an EMBL/GenBank/DDBJ whole genome shotgun (WGS) entry which is preliminary data.</text>
</comment>